<reference evidence="4" key="1">
    <citation type="submission" date="2022-10" db="EMBL/GenBank/DDBJ databases">
        <title>Genome assembly of Pristionchus species.</title>
        <authorList>
            <person name="Yoshida K."/>
            <person name="Sommer R.J."/>
        </authorList>
    </citation>
    <scope>NUCLEOTIDE SEQUENCE [LARGE SCALE GENOMIC DNA]</scope>
    <source>
        <strain evidence="4">RS5460</strain>
    </source>
</reference>
<dbReference type="AlphaFoldDB" id="A0AAN4Z699"/>
<dbReference type="PANTHER" id="PTHR45702">
    <property type="entry name" value="ADAM10/ADAM17 METALLOPEPTIDASE FAMILY MEMBER"/>
    <property type="match status" value="1"/>
</dbReference>
<feature type="non-terminal residue" evidence="3">
    <location>
        <position position="1"/>
    </location>
</feature>
<dbReference type="GO" id="GO:0004222">
    <property type="term" value="F:metalloendopeptidase activity"/>
    <property type="evidence" value="ECO:0007669"/>
    <property type="project" value="InterPro"/>
</dbReference>
<keyword evidence="4" id="KW-1185">Reference proteome</keyword>
<dbReference type="InterPro" id="IPR024079">
    <property type="entry name" value="MetalloPept_cat_dom_sf"/>
</dbReference>
<dbReference type="InterPro" id="IPR051489">
    <property type="entry name" value="ADAM_Metalloproteinase"/>
</dbReference>
<dbReference type="GO" id="GO:0006509">
    <property type="term" value="P:membrane protein ectodomain proteolysis"/>
    <property type="evidence" value="ECO:0007669"/>
    <property type="project" value="TreeGrafter"/>
</dbReference>
<comment type="caution">
    <text evidence="3">The sequence shown here is derived from an EMBL/GenBank/DDBJ whole genome shotgun (WGS) entry which is preliminary data.</text>
</comment>
<protein>
    <recommendedName>
        <fullName evidence="2">Peptidase M12B domain-containing protein</fullName>
    </recommendedName>
</protein>
<dbReference type="Proteomes" id="UP001328107">
    <property type="component" value="Unassembled WGS sequence"/>
</dbReference>
<proteinExistence type="predicted"/>
<dbReference type="Gene3D" id="3.40.390.10">
    <property type="entry name" value="Collagenase (Catalytic Domain)"/>
    <property type="match status" value="1"/>
</dbReference>
<accession>A0AAN4Z699</accession>
<feature type="domain" description="Peptidase M12B" evidence="2">
    <location>
        <begin position="1"/>
        <end position="183"/>
    </location>
</feature>
<organism evidence="3 4">
    <name type="scientific">Pristionchus mayeri</name>
    <dbReference type="NCBI Taxonomy" id="1317129"/>
    <lineage>
        <taxon>Eukaryota</taxon>
        <taxon>Metazoa</taxon>
        <taxon>Ecdysozoa</taxon>
        <taxon>Nematoda</taxon>
        <taxon>Chromadorea</taxon>
        <taxon>Rhabditida</taxon>
        <taxon>Rhabditina</taxon>
        <taxon>Diplogasteromorpha</taxon>
        <taxon>Diplogasteroidea</taxon>
        <taxon>Neodiplogasteridae</taxon>
        <taxon>Pristionchus</taxon>
    </lineage>
</organism>
<dbReference type="SUPFAM" id="SSF55486">
    <property type="entry name" value="Metalloproteases ('zincins'), catalytic domain"/>
    <property type="match status" value="1"/>
</dbReference>
<dbReference type="PANTHER" id="PTHR45702:SF2">
    <property type="entry name" value="KUZBANIAN, ISOFORM A"/>
    <property type="match status" value="1"/>
</dbReference>
<name>A0AAN4Z699_9BILA</name>
<evidence type="ECO:0000259" key="2">
    <source>
        <dbReference type="PROSITE" id="PS50215"/>
    </source>
</evidence>
<dbReference type="InterPro" id="IPR001590">
    <property type="entry name" value="Peptidase_M12B"/>
</dbReference>
<evidence type="ECO:0000256" key="1">
    <source>
        <dbReference type="PROSITE-ProRule" id="PRU00276"/>
    </source>
</evidence>
<feature type="active site" evidence="1">
    <location>
        <position position="118"/>
    </location>
</feature>
<sequence>VNAIFKPVDFGGIRGINFMIAGFKIWKYKEEPFNPFKEETTDSDEFLRWHAKQDHSKYCLSFLFTFRYGGGTIHGLAFSCFLCTLSTRGESYNTGMITFRTNGNEDPRARWHLTLALELGHSLGSEHDQQVVESGMKEYEKYPECASTDEQGDFLMHPFANDGYKKNNHLFSPCSIRNITRNLRVHSYFHFSLCRGEHYTQLYLSFRHSHLWKSNG</sequence>
<comment type="caution">
    <text evidence="1">Lacks conserved residue(s) required for the propagation of feature annotation.</text>
</comment>
<gene>
    <name evidence="3" type="ORF">PMAYCL1PPCAC_02322</name>
</gene>
<evidence type="ECO:0000313" key="3">
    <source>
        <dbReference type="EMBL" id="GMR32127.1"/>
    </source>
</evidence>
<dbReference type="Pfam" id="PF13574">
    <property type="entry name" value="Reprolysin_2"/>
    <property type="match status" value="1"/>
</dbReference>
<dbReference type="EMBL" id="BTRK01000001">
    <property type="protein sequence ID" value="GMR32127.1"/>
    <property type="molecule type" value="Genomic_DNA"/>
</dbReference>
<dbReference type="GO" id="GO:0007219">
    <property type="term" value="P:Notch signaling pathway"/>
    <property type="evidence" value="ECO:0007669"/>
    <property type="project" value="TreeGrafter"/>
</dbReference>
<dbReference type="PROSITE" id="PS50215">
    <property type="entry name" value="ADAM_MEPRO"/>
    <property type="match status" value="1"/>
</dbReference>
<evidence type="ECO:0000313" key="4">
    <source>
        <dbReference type="Proteomes" id="UP001328107"/>
    </source>
</evidence>
<dbReference type="GO" id="GO:0005886">
    <property type="term" value="C:plasma membrane"/>
    <property type="evidence" value="ECO:0007669"/>
    <property type="project" value="TreeGrafter"/>
</dbReference>